<name>A0A645B351_9ZZZZ</name>
<gene>
    <name evidence="2" type="ORF">SDC9_106728</name>
</gene>
<proteinExistence type="predicted"/>
<evidence type="ECO:0000313" key="2">
    <source>
        <dbReference type="EMBL" id="MPM59882.1"/>
    </source>
</evidence>
<reference evidence="2" key="1">
    <citation type="submission" date="2019-08" db="EMBL/GenBank/DDBJ databases">
        <authorList>
            <person name="Kucharzyk K."/>
            <person name="Murdoch R.W."/>
            <person name="Higgins S."/>
            <person name="Loffler F."/>
        </authorList>
    </citation>
    <scope>NUCLEOTIDE SEQUENCE</scope>
</reference>
<protein>
    <recommendedName>
        <fullName evidence="3">HEAT repeat domain-containing protein</fullName>
    </recommendedName>
</protein>
<feature type="transmembrane region" description="Helical" evidence="1">
    <location>
        <begin position="32"/>
        <end position="54"/>
    </location>
</feature>
<feature type="transmembrane region" description="Helical" evidence="1">
    <location>
        <begin position="5"/>
        <end position="26"/>
    </location>
</feature>
<dbReference type="SUPFAM" id="SSF48371">
    <property type="entry name" value="ARM repeat"/>
    <property type="match status" value="1"/>
</dbReference>
<accession>A0A645B351</accession>
<keyword evidence="1" id="KW-0472">Membrane</keyword>
<keyword evidence="1" id="KW-1133">Transmembrane helix</keyword>
<sequence>MARDIFLWILILYYGGLFVFGIFILFTKRKTFLWMNWIIALLLPIAGLGILWLMRKQFRVEMKSAEFLTEFVPEQNKSLFYGDRKQDLLVTSLTDILLFEDVATRRDAVMKIFSGDSMQYVKELKKALADPDTEVSHYASSALTEIKRKFDNSVIEMGKLVTEEPSQQNQLLFAKTLYDYIESGILDPANRKKYQRQFCHLILKLFELRLVPSDGMNMNYYKATALYLYDLGQKNEAMSFIADCLTSFDDEVIYFAALELYYLLGERTLFQQTIQRIRLSRTSLSPEKLASFRYFIGATPSLPSKEVVRR</sequence>
<evidence type="ECO:0008006" key="3">
    <source>
        <dbReference type="Google" id="ProtNLM"/>
    </source>
</evidence>
<dbReference type="EMBL" id="VSSQ01017503">
    <property type="protein sequence ID" value="MPM59882.1"/>
    <property type="molecule type" value="Genomic_DNA"/>
</dbReference>
<dbReference type="AlphaFoldDB" id="A0A645B351"/>
<comment type="caution">
    <text evidence="2">The sequence shown here is derived from an EMBL/GenBank/DDBJ whole genome shotgun (WGS) entry which is preliminary data.</text>
</comment>
<dbReference type="InterPro" id="IPR016024">
    <property type="entry name" value="ARM-type_fold"/>
</dbReference>
<keyword evidence="1" id="KW-0812">Transmembrane</keyword>
<evidence type="ECO:0000256" key="1">
    <source>
        <dbReference type="SAM" id="Phobius"/>
    </source>
</evidence>
<organism evidence="2">
    <name type="scientific">bioreactor metagenome</name>
    <dbReference type="NCBI Taxonomy" id="1076179"/>
    <lineage>
        <taxon>unclassified sequences</taxon>
        <taxon>metagenomes</taxon>
        <taxon>ecological metagenomes</taxon>
    </lineage>
</organism>